<feature type="region of interest" description="Disordered" evidence="4">
    <location>
        <begin position="308"/>
        <end position="327"/>
    </location>
</feature>
<evidence type="ECO:0000256" key="2">
    <source>
        <dbReference type="ARBA" id="ARBA00023242"/>
    </source>
</evidence>
<dbReference type="PANTHER" id="PTHR46040">
    <property type="entry name" value="HIGH MOBILITY GROUP PROTEIN 2"/>
    <property type="match status" value="1"/>
</dbReference>
<feature type="compositionally biased region" description="Low complexity" evidence="4">
    <location>
        <begin position="132"/>
        <end position="152"/>
    </location>
</feature>
<feature type="region of interest" description="Disordered" evidence="4">
    <location>
        <begin position="115"/>
        <end position="166"/>
    </location>
</feature>
<proteinExistence type="predicted"/>
<dbReference type="PROSITE" id="PS50118">
    <property type="entry name" value="HMG_BOX_2"/>
    <property type="match status" value="1"/>
</dbReference>
<dbReference type="PRINTS" id="PR00886">
    <property type="entry name" value="HIGHMOBLTY12"/>
</dbReference>
<dbReference type="Gene3D" id="1.10.30.10">
    <property type="entry name" value="High mobility group box domain"/>
    <property type="match status" value="1"/>
</dbReference>
<dbReference type="AlphaFoldDB" id="A0AA35TZJ0"/>
<keyword evidence="7" id="KW-1185">Reference proteome</keyword>
<feature type="domain" description="HMG box" evidence="5">
    <location>
        <begin position="28"/>
        <end position="96"/>
    </location>
</feature>
<keyword evidence="2 3" id="KW-0539">Nucleus</keyword>
<dbReference type="Pfam" id="PF00505">
    <property type="entry name" value="HMG_box"/>
    <property type="match status" value="1"/>
</dbReference>
<organism evidence="6 7">
    <name type="scientific">Geodia barretti</name>
    <name type="common">Barrett's horny sponge</name>
    <dbReference type="NCBI Taxonomy" id="519541"/>
    <lineage>
        <taxon>Eukaryota</taxon>
        <taxon>Metazoa</taxon>
        <taxon>Porifera</taxon>
        <taxon>Demospongiae</taxon>
        <taxon>Heteroscleromorpha</taxon>
        <taxon>Tetractinellida</taxon>
        <taxon>Astrophorina</taxon>
        <taxon>Geodiidae</taxon>
        <taxon>Geodia</taxon>
    </lineage>
</organism>
<dbReference type="EMBL" id="CASHTH010004423">
    <property type="protein sequence ID" value="CAI8057149.1"/>
    <property type="molecule type" value="Genomic_DNA"/>
</dbReference>
<keyword evidence="1 3" id="KW-0238">DNA-binding</keyword>
<gene>
    <name evidence="6" type="ORF">GBAR_LOCUS31129</name>
</gene>
<dbReference type="SMART" id="SM00398">
    <property type="entry name" value="HMG"/>
    <property type="match status" value="1"/>
</dbReference>
<dbReference type="GO" id="GO:0005634">
    <property type="term" value="C:nucleus"/>
    <property type="evidence" value="ECO:0007669"/>
    <property type="project" value="UniProtKB-UniRule"/>
</dbReference>
<evidence type="ECO:0000259" key="5">
    <source>
        <dbReference type="PROSITE" id="PS50118"/>
    </source>
</evidence>
<feature type="DNA-binding region" description="HMG box" evidence="3">
    <location>
        <begin position="28"/>
        <end position="96"/>
    </location>
</feature>
<dbReference type="InterPro" id="IPR009071">
    <property type="entry name" value="HMG_box_dom"/>
</dbReference>
<reference evidence="6" key="1">
    <citation type="submission" date="2023-03" db="EMBL/GenBank/DDBJ databases">
        <authorList>
            <person name="Steffen K."/>
            <person name="Cardenas P."/>
        </authorList>
    </citation>
    <scope>NUCLEOTIDE SEQUENCE</scope>
</reference>
<accession>A0AA35TZJ0</accession>
<dbReference type="SUPFAM" id="SSF47095">
    <property type="entry name" value="HMG-box"/>
    <property type="match status" value="1"/>
</dbReference>
<evidence type="ECO:0000313" key="6">
    <source>
        <dbReference type="EMBL" id="CAI8057149.1"/>
    </source>
</evidence>
<protein>
    <submittedName>
        <fullName evidence="6">High mobility group protein 20A</fullName>
    </submittedName>
</protein>
<name>A0AA35TZJ0_GEOBA</name>
<sequence>MEEAAGDEGEKRKKSGKKVAIPKDRHAPKKPITAYNLFAADERIRMKKENPDRSFGEMNREIGSLWNTIGPEKKQPYLDQAEVNRQKYMKEVEKYQKSDHYKKYLQTVAALQQRQQRKKVEKEQKKKKKLSSSKQPPQGEETAPAEPATESPSLPPPSRPPPLSLKQSFVAGTEIPVFTNLFLLHNRELEVQVRKLRQTTTDLEEECALISRHVDNMKRQTVRLESDVQNQILKNQILKKRLVFLQETISDTFGSLSIPGIHSVPSVDTIQEYLKEVESVVAKQPAGEDKQFDEVFFTVRRVAKETMERVREREEGEQENNTMDTTN</sequence>
<dbReference type="InterPro" id="IPR051965">
    <property type="entry name" value="ChromReg_NeuronalGeneExpr"/>
</dbReference>
<dbReference type="Proteomes" id="UP001174909">
    <property type="component" value="Unassembled WGS sequence"/>
</dbReference>
<feature type="compositionally biased region" description="Pro residues" evidence="4">
    <location>
        <begin position="153"/>
        <end position="163"/>
    </location>
</feature>
<dbReference type="InterPro" id="IPR036910">
    <property type="entry name" value="HMG_box_dom_sf"/>
</dbReference>
<dbReference type="GO" id="GO:0003677">
    <property type="term" value="F:DNA binding"/>
    <property type="evidence" value="ECO:0007669"/>
    <property type="project" value="UniProtKB-UniRule"/>
</dbReference>
<dbReference type="PANTHER" id="PTHR46040:SF3">
    <property type="entry name" value="HIGH MOBILITY GROUP PROTEIN 2"/>
    <property type="match status" value="1"/>
</dbReference>
<evidence type="ECO:0000256" key="4">
    <source>
        <dbReference type="SAM" id="MobiDB-lite"/>
    </source>
</evidence>
<comment type="caution">
    <text evidence="6">The sequence shown here is derived from an EMBL/GenBank/DDBJ whole genome shotgun (WGS) entry which is preliminary data.</text>
</comment>
<evidence type="ECO:0000313" key="7">
    <source>
        <dbReference type="Proteomes" id="UP001174909"/>
    </source>
</evidence>
<evidence type="ECO:0000256" key="3">
    <source>
        <dbReference type="PROSITE-ProRule" id="PRU00267"/>
    </source>
</evidence>
<feature type="region of interest" description="Disordered" evidence="4">
    <location>
        <begin position="1"/>
        <end position="30"/>
    </location>
</feature>
<evidence type="ECO:0000256" key="1">
    <source>
        <dbReference type="ARBA" id="ARBA00023125"/>
    </source>
</evidence>
<dbReference type="GO" id="GO:0010468">
    <property type="term" value="P:regulation of gene expression"/>
    <property type="evidence" value="ECO:0007669"/>
    <property type="project" value="TreeGrafter"/>
</dbReference>